<sequence length="286" mass="31372">MPPTEGQAAERAALSKRLVPLKAPSWTSATSLNVVTIVVSIAHLILFVRQPELFDNQFARVGFCATDRGWLHTLEYTFLFQLAAILVLLSLAIANPSSGFSAEAIKQVPGILFHALAHLAQVREVPVISFFTKSMAANNEHSVYDLMETRVEAVQHVVFFTLFFSAILASSMGSHTLWYSLLVTLAQLFVPWKLILLYVSTAILVGKCVASISDMGDTLQFRLTAVKSFATFATAVIESLYCSGVYLAAGGHVWYDAIICWGLVLIFLAVLAEEARTPRVSTKKQN</sequence>
<name>A0A7S0NG73_9EUKA</name>
<feature type="transmembrane region" description="Helical" evidence="1">
    <location>
        <begin position="190"/>
        <end position="212"/>
    </location>
</feature>
<accession>A0A7S0NG73</accession>
<evidence type="ECO:0000256" key="1">
    <source>
        <dbReference type="SAM" id="Phobius"/>
    </source>
</evidence>
<dbReference type="AlphaFoldDB" id="A0A7S0NG73"/>
<keyword evidence="1" id="KW-0472">Membrane</keyword>
<feature type="transmembrane region" description="Helical" evidence="1">
    <location>
        <begin position="224"/>
        <end position="247"/>
    </location>
</feature>
<dbReference type="EMBL" id="HBEP01037408">
    <property type="protein sequence ID" value="CAD8511540.1"/>
    <property type="molecule type" value="Transcribed_RNA"/>
</dbReference>
<protein>
    <submittedName>
        <fullName evidence="2">Uncharacterized protein</fullName>
    </submittedName>
</protein>
<proteinExistence type="predicted"/>
<feature type="transmembrane region" description="Helical" evidence="1">
    <location>
        <begin position="26"/>
        <end position="48"/>
    </location>
</feature>
<keyword evidence="1" id="KW-0812">Transmembrane</keyword>
<keyword evidence="1" id="KW-1133">Transmembrane helix</keyword>
<feature type="transmembrane region" description="Helical" evidence="1">
    <location>
        <begin position="157"/>
        <end position="178"/>
    </location>
</feature>
<feature type="transmembrane region" description="Helical" evidence="1">
    <location>
        <begin position="253"/>
        <end position="272"/>
    </location>
</feature>
<organism evidence="2">
    <name type="scientific">Phaeocystis antarctica</name>
    <dbReference type="NCBI Taxonomy" id="33657"/>
    <lineage>
        <taxon>Eukaryota</taxon>
        <taxon>Haptista</taxon>
        <taxon>Haptophyta</taxon>
        <taxon>Prymnesiophyceae</taxon>
        <taxon>Phaeocystales</taxon>
        <taxon>Phaeocystaceae</taxon>
        <taxon>Phaeocystis</taxon>
    </lineage>
</organism>
<reference evidence="2" key="1">
    <citation type="submission" date="2021-01" db="EMBL/GenBank/DDBJ databases">
        <authorList>
            <person name="Corre E."/>
            <person name="Pelletier E."/>
            <person name="Niang G."/>
            <person name="Scheremetjew M."/>
            <person name="Finn R."/>
            <person name="Kale V."/>
            <person name="Holt S."/>
            <person name="Cochrane G."/>
            <person name="Meng A."/>
            <person name="Brown T."/>
            <person name="Cohen L."/>
        </authorList>
    </citation>
    <scope>NUCLEOTIDE SEQUENCE</scope>
    <source>
        <strain evidence="2">CCMP1374</strain>
    </source>
</reference>
<gene>
    <name evidence="2" type="ORF">PANT1444_LOCUS21197</name>
</gene>
<evidence type="ECO:0000313" key="2">
    <source>
        <dbReference type="EMBL" id="CAD8511540.1"/>
    </source>
</evidence>